<dbReference type="GO" id="GO:0008289">
    <property type="term" value="F:lipid binding"/>
    <property type="evidence" value="ECO:0007669"/>
    <property type="project" value="InterPro"/>
</dbReference>
<evidence type="ECO:0000256" key="6">
    <source>
        <dbReference type="ARBA" id="ARBA00023155"/>
    </source>
</evidence>
<evidence type="ECO:0000256" key="1">
    <source>
        <dbReference type="ARBA" id="ARBA00004123"/>
    </source>
</evidence>
<evidence type="ECO:0000256" key="5">
    <source>
        <dbReference type="ARBA" id="ARBA00023125"/>
    </source>
</evidence>
<dbReference type="InterPro" id="IPR013978">
    <property type="entry name" value="MEKHLA"/>
</dbReference>
<accession>A0A7I4DJZ4</accession>
<evidence type="ECO:0000256" key="9">
    <source>
        <dbReference type="PROSITE-ProRule" id="PRU00108"/>
    </source>
</evidence>
<dbReference type="InParanoid" id="A0A7I4DJZ4"/>
<name>A0A7I4DJZ4_PHYPA</name>
<organism evidence="14 15">
    <name type="scientific">Physcomitrium patens</name>
    <name type="common">Spreading-leaved earth moss</name>
    <name type="synonym">Physcomitrella patens</name>
    <dbReference type="NCBI Taxonomy" id="3218"/>
    <lineage>
        <taxon>Eukaryota</taxon>
        <taxon>Viridiplantae</taxon>
        <taxon>Streptophyta</taxon>
        <taxon>Embryophyta</taxon>
        <taxon>Bryophyta</taxon>
        <taxon>Bryophytina</taxon>
        <taxon>Bryopsida</taxon>
        <taxon>Funariidae</taxon>
        <taxon>Funariales</taxon>
        <taxon>Funariaceae</taxon>
        <taxon>Physcomitrium</taxon>
    </lineage>
</organism>
<reference evidence="14 15" key="2">
    <citation type="journal article" date="2018" name="Plant J.">
        <title>The Physcomitrella patens chromosome-scale assembly reveals moss genome structure and evolution.</title>
        <authorList>
            <person name="Lang D."/>
            <person name="Ullrich K.K."/>
            <person name="Murat F."/>
            <person name="Fuchs J."/>
            <person name="Jenkins J."/>
            <person name="Haas F.B."/>
            <person name="Piednoel M."/>
            <person name="Gundlach H."/>
            <person name="Van Bel M."/>
            <person name="Meyberg R."/>
            <person name="Vives C."/>
            <person name="Morata J."/>
            <person name="Symeonidi A."/>
            <person name="Hiss M."/>
            <person name="Muchero W."/>
            <person name="Kamisugi Y."/>
            <person name="Saleh O."/>
            <person name="Blanc G."/>
            <person name="Decker E.L."/>
            <person name="van Gessel N."/>
            <person name="Grimwood J."/>
            <person name="Hayes R.D."/>
            <person name="Graham S.W."/>
            <person name="Gunter L.E."/>
            <person name="McDaniel S.F."/>
            <person name="Hoernstein S.N.W."/>
            <person name="Larsson A."/>
            <person name="Li F.W."/>
            <person name="Perroud P.F."/>
            <person name="Phillips J."/>
            <person name="Ranjan P."/>
            <person name="Rokshar D.S."/>
            <person name="Rothfels C.J."/>
            <person name="Schneider L."/>
            <person name="Shu S."/>
            <person name="Stevenson D.W."/>
            <person name="Thummler F."/>
            <person name="Tillich M."/>
            <person name="Villarreal Aguilar J.C."/>
            <person name="Widiez T."/>
            <person name="Wong G.K."/>
            <person name="Wymore A."/>
            <person name="Zhang Y."/>
            <person name="Zimmer A.D."/>
            <person name="Quatrano R.S."/>
            <person name="Mayer K.F.X."/>
            <person name="Goodstein D."/>
            <person name="Casacuberta J.M."/>
            <person name="Vandepoele K."/>
            <person name="Reski R."/>
            <person name="Cuming A.C."/>
            <person name="Tuskan G.A."/>
            <person name="Maumus F."/>
            <person name="Salse J."/>
            <person name="Schmutz J."/>
            <person name="Rensing S.A."/>
        </authorList>
    </citation>
    <scope>NUCLEOTIDE SEQUENCE [LARGE SCALE GENOMIC DNA]</scope>
    <source>
        <strain evidence="14 15">cv. Gransden 2004</strain>
    </source>
</reference>
<dbReference type="CDD" id="cd08875">
    <property type="entry name" value="START_ArGLABRA2_like"/>
    <property type="match status" value="1"/>
</dbReference>
<evidence type="ECO:0000256" key="7">
    <source>
        <dbReference type="ARBA" id="ARBA00023163"/>
    </source>
</evidence>
<dbReference type="SUPFAM" id="SSF46689">
    <property type="entry name" value="Homeodomain-like"/>
    <property type="match status" value="1"/>
</dbReference>
<dbReference type="SMART" id="SM00389">
    <property type="entry name" value="HOX"/>
    <property type="match status" value="1"/>
</dbReference>
<dbReference type="Gene3D" id="3.30.530.20">
    <property type="match status" value="1"/>
</dbReference>
<evidence type="ECO:0000259" key="12">
    <source>
        <dbReference type="PROSITE" id="PS50071"/>
    </source>
</evidence>
<evidence type="ECO:0000256" key="4">
    <source>
        <dbReference type="ARBA" id="ARBA00023054"/>
    </source>
</evidence>
<proteinExistence type="inferred from homology"/>
<dbReference type="GO" id="GO:0003700">
    <property type="term" value="F:DNA-binding transcription factor activity"/>
    <property type="evidence" value="ECO:0007669"/>
    <property type="project" value="InterPro"/>
</dbReference>
<feature type="DNA-binding region" description="Homeobox" evidence="9">
    <location>
        <begin position="20"/>
        <end position="83"/>
    </location>
</feature>
<dbReference type="InterPro" id="IPR023393">
    <property type="entry name" value="START-like_dom_sf"/>
</dbReference>
<dbReference type="PANTHER" id="PTHR45950:SF7">
    <property type="entry name" value="HOMEOBOX-LEUCINE ZIPPER PROTEIN ATHB-14"/>
    <property type="match status" value="1"/>
</dbReference>
<dbReference type="GO" id="GO:0003677">
    <property type="term" value="F:DNA binding"/>
    <property type="evidence" value="ECO:0007669"/>
    <property type="project" value="UniProtKB-UniRule"/>
</dbReference>
<evidence type="ECO:0000256" key="8">
    <source>
        <dbReference type="ARBA" id="ARBA00023242"/>
    </source>
</evidence>
<dbReference type="Gene3D" id="1.10.10.60">
    <property type="entry name" value="Homeodomain-like"/>
    <property type="match status" value="1"/>
</dbReference>
<dbReference type="InterPro" id="IPR009057">
    <property type="entry name" value="Homeodomain-like_sf"/>
</dbReference>
<comment type="subcellular location">
    <subcellularLocation>
        <location evidence="1 9 10">Nucleus</location>
    </subcellularLocation>
</comment>
<feature type="domain" description="Homeobox" evidence="12">
    <location>
        <begin position="18"/>
        <end position="82"/>
    </location>
</feature>
<feature type="region of interest" description="Disordered" evidence="11">
    <location>
        <begin position="1"/>
        <end position="20"/>
    </location>
</feature>
<dbReference type="EMBL" id="ABEU02000003">
    <property type="status" value="NOT_ANNOTATED_CDS"/>
    <property type="molecule type" value="Genomic_DNA"/>
</dbReference>
<dbReference type="PROSITE" id="PS50071">
    <property type="entry name" value="HOMEOBOX_2"/>
    <property type="match status" value="1"/>
</dbReference>
<evidence type="ECO:0000256" key="3">
    <source>
        <dbReference type="ARBA" id="ARBA00023015"/>
    </source>
</evidence>
<keyword evidence="6 9" id="KW-0371">Homeobox</keyword>
<dbReference type="SMART" id="SM00234">
    <property type="entry name" value="START"/>
    <property type="match status" value="1"/>
</dbReference>
<feature type="domain" description="START" evidence="13">
    <location>
        <begin position="199"/>
        <end position="399"/>
    </location>
</feature>
<dbReference type="Pfam" id="PF08670">
    <property type="entry name" value="MEKHLA"/>
    <property type="match status" value="1"/>
</dbReference>
<dbReference type="Pfam" id="PF00046">
    <property type="entry name" value="Homeodomain"/>
    <property type="match status" value="1"/>
</dbReference>
<reference evidence="14 15" key="1">
    <citation type="journal article" date="2008" name="Science">
        <title>The Physcomitrella genome reveals evolutionary insights into the conquest of land by plants.</title>
        <authorList>
            <person name="Rensing S."/>
            <person name="Lang D."/>
            <person name="Zimmer A."/>
            <person name="Terry A."/>
            <person name="Salamov A."/>
            <person name="Shapiro H."/>
            <person name="Nishiyama T."/>
            <person name="Perroud P.-F."/>
            <person name="Lindquist E."/>
            <person name="Kamisugi Y."/>
            <person name="Tanahashi T."/>
            <person name="Sakakibara K."/>
            <person name="Fujita T."/>
            <person name="Oishi K."/>
            <person name="Shin-I T."/>
            <person name="Kuroki Y."/>
            <person name="Toyoda A."/>
            <person name="Suzuki Y."/>
            <person name="Hashimoto A."/>
            <person name="Yamaguchi K."/>
            <person name="Sugano A."/>
            <person name="Kohara Y."/>
            <person name="Fujiyama A."/>
            <person name="Anterola A."/>
            <person name="Aoki S."/>
            <person name="Ashton N."/>
            <person name="Barbazuk W.B."/>
            <person name="Barker E."/>
            <person name="Bennetzen J."/>
            <person name="Bezanilla M."/>
            <person name="Blankenship R."/>
            <person name="Cho S.H."/>
            <person name="Dutcher S."/>
            <person name="Estelle M."/>
            <person name="Fawcett J.A."/>
            <person name="Gundlach H."/>
            <person name="Hanada K."/>
            <person name="Heyl A."/>
            <person name="Hicks K.A."/>
            <person name="Hugh J."/>
            <person name="Lohr M."/>
            <person name="Mayer K."/>
            <person name="Melkozernov A."/>
            <person name="Murata T."/>
            <person name="Nelson D."/>
            <person name="Pils B."/>
            <person name="Prigge M."/>
            <person name="Reiss B."/>
            <person name="Renner T."/>
            <person name="Rombauts S."/>
            <person name="Rushton P."/>
            <person name="Sanderfoot A."/>
            <person name="Schween G."/>
            <person name="Shiu S.-H."/>
            <person name="Stueber K."/>
            <person name="Theodoulou F.L."/>
            <person name="Tu H."/>
            <person name="Van de Peer Y."/>
            <person name="Verrier P.J."/>
            <person name="Waters E."/>
            <person name="Wood A."/>
            <person name="Yang L."/>
            <person name="Cove D."/>
            <person name="Cuming A."/>
            <person name="Hasebe M."/>
            <person name="Lucas S."/>
            <person name="Mishler D.B."/>
            <person name="Reski R."/>
            <person name="Grigoriev I."/>
            <person name="Quatrano R.S."/>
            <person name="Boore J.L."/>
        </authorList>
    </citation>
    <scope>NUCLEOTIDE SEQUENCE [LARGE SCALE GENOMIC DNA]</scope>
    <source>
        <strain evidence="14 15">cv. Gransden 2004</strain>
    </source>
</reference>
<evidence type="ECO:0000313" key="15">
    <source>
        <dbReference type="Proteomes" id="UP000006727"/>
    </source>
</evidence>
<dbReference type="InterPro" id="IPR044830">
    <property type="entry name" value="HD-Zip_III"/>
</dbReference>
<dbReference type="CDD" id="cd14686">
    <property type="entry name" value="bZIP"/>
    <property type="match status" value="1"/>
</dbReference>
<dbReference type="PROSITE" id="PS50848">
    <property type="entry name" value="START"/>
    <property type="match status" value="1"/>
</dbReference>
<evidence type="ECO:0000259" key="13">
    <source>
        <dbReference type="PROSITE" id="PS50848"/>
    </source>
</evidence>
<evidence type="ECO:0008006" key="16">
    <source>
        <dbReference type="Google" id="ProtNLM"/>
    </source>
</evidence>
<gene>
    <name evidence="14" type="primary">LOC112280067</name>
</gene>
<dbReference type="EnsemblPlants" id="Pp3c3_30010V3.6">
    <property type="protein sequence ID" value="Pp3c3_30010V3.6"/>
    <property type="gene ID" value="Pp3c3_30010"/>
</dbReference>
<dbReference type="Proteomes" id="UP000006727">
    <property type="component" value="Chromosome 3"/>
</dbReference>
<sequence>MDGATKPRRSQSWNEQTMDSSGKYVRYTNEQVEALERVYHECPKPSSIRRHQLIKESPILANIEPKQIKVWFQNRRCREKQRKEASRLVSVNAKLTALNKLLMEENERLAKHTSQLTLENHALRQQLPGLPLTDGRHRLSSQNALKKEGAVNGGDESSTQGGICVRIHGQAGVASTDTSCDSAVTGGLPHRLTPQHSPRDTSPAGLLAIAEETLTDFLAKATGTAVDWIQLPGMKPGPDAIGIIAISHGCVGIAARACGLVALDASKVTEVLKDRPAWQQDCRRMEVLGVLPTANGGTIELLYTQMYAPTTLASARDYCTLRYTTILEDGNLVICERSLIGGQNGPPMPPVQSFVRGEMFPSGYLIRPSDGGGCIIHVVDHYDNERWSVPEVLRPLYESPAVLAQRSTIAALRHLRRLASEESGEGNPRNGQHPVVLRTLSQRLAKGFKNAVNGFGDDGWVSTVSDGLEDVSVMLNATPKSMEGQIASDKLLYSLGGGILCAKASMLLQNVSPSLLIGFLREHRSEWADFDIDANVATSFRSNGNSYARGGGVSHVQLPLPLAHSGEHGEILEVVKLEGHSSVQHMVLSRDSFLLQLCSGIDENAVGASAQLIFAPVDVALAEDIPLLPSGFCVSPIDASVVGGFDLDRTLDLASTLEGGSDLRLNGDTKSNGTSGQMRSVLTIAFQFAYEVHTRETCAVMARQYVRTVVASVQRVAMALAPSRAPAPLRQAPSNPDAISLVRHVLSSYRLHLALDLTRPENRGDEALFKAFWHHTDAIVCCAWKGMPEFVFANRSGLEMFETTTSSLQDLDWDKTLNENECELSYTTFTQVLQQDYCSLPAGVRMSSTGRTTTYERALAWKVLDDNEAVECIAFLFINWSFVT</sequence>
<dbReference type="InterPro" id="IPR001356">
    <property type="entry name" value="HD"/>
</dbReference>
<keyword evidence="8 9" id="KW-0539">Nucleus</keyword>
<dbReference type="FunCoup" id="A0A7I4DJZ4">
    <property type="interactions" value="2167"/>
</dbReference>
<dbReference type="CDD" id="cd00086">
    <property type="entry name" value="homeodomain"/>
    <property type="match status" value="1"/>
</dbReference>
<dbReference type="SUPFAM" id="SSF55961">
    <property type="entry name" value="Bet v1-like"/>
    <property type="match status" value="1"/>
</dbReference>
<feature type="compositionally biased region" description="Polar residues" evidence="11">
    <location>
        <begin position="10"/>
        <end position="20"/>
    </location>
</feature>
<keyword evidence="3" id="KW-0805">Transcription regulation</keyword>
<dbReference type="InterPro" id="IPR002913">
    <property type="entry name" value="START_lipid-bd_dom"/>
</dbReference>
<keyword evidence="5 9" id="KW-0238">DNA-binding</keyword>
<keyword evidence="15" id="KW-1185">Reference proteome</keyword>
<keyword evidence="4" id="KW-0175">Coiled coil</keyword>
<evidence type="ECO:0000256" key="10">
    <source>
        <dbReference type="RuleBase" id="RU000682"/>
    </source>
</evidence>
<comment type="similarity">
    <text evidence="2">Belongs to the HD-ZIP homeobox family. Class III subfamily.</text>
</comment>
<evidence type="ECO:0000256" key="2">
    <source>
        <dbReference type="ARBA" id="ARBA00010338"/>
    </source>
</evidence>
<dbReference type="Gramene" id="Pp3c3_30010V3.6">
    <property type="protein sequence ID" value="Pp3c3_30010V3.6"/>
    <property type="gene ID" value="Pp3c3_30010"/>
</dbReference>
<dbReference type="Pfam" id="PF01852">
    <property type="entry name" value="START"/>
    <property type="match status" value="1"/>
</dbReference>
<reference evidence="14" key="3">
    <citation type="submission" date="2020-12" db="UniProtKB">
        <authorList>
            <consortium name="EnsemblPlants"/>
        </authorList>
    </citation>
    <scope>IDENTIFICATION</scope>
</reference>
<evidence type="ECO:0000256" key="11">
    <source>
        <dbReference type="SAM" id="MobiDB-lite"/>
    </source>
</evidence>
<protein>
    <recommendedName>
        <fullName evidence="16">Class III HD-Zip protein</fullName>
    </recommendedName>
</protein>
<dbReference type="PANTHER" id="PTHR45950">
    <property type="entry name" value="HOMEOBOX-LEUCINE ZIPPER PROTEIN ATHB-14"/>
    <property type="match status" value="1"/>
</dbReference>
<dbReference type="GO" id="GO:0005634">
    <property type="term" value="C:nucleus"/>
    <property type="evidence" value="ECO:0007669"/>
    <property type="project" value="UniProtKB-SubCell"/>
</dbReference>
<keyword evidence="7" id="KW-0804">Transcription</keyword>
<dbReference type="AlphaFoldDB" id="A0A7I4DJZ4"/>
<evidence type="ECO:0000313" key="14">
    <source>
        <dbReference type="EnsemblPlants" id="Pp3c3_30010V3.6"/>
    </source>
</evidence>